<evidence type="ECO:0000313" key="5">
    <source>
        <dbReference type="EMBL" id="KAG5533133.1"/>
    </source>
</evidence>
<dbReference type="SUPFAM" id="SSF81296">
    <property type="entry name" value="E set domains"/>
    <property type="match status" value="2"/>
</dbReference>
<feature type="domain" description="Alpha-1,6-glucosidases pullulanase-type C-terminal" evidence="3">
    <location>
        <begin position="814"/>
        <end position="983"/>
    </location>
</feature>
<comment type="caution">
    <text evidence="5">The sequence shown here is derived from an EMBL/GenBank/DDBJ whole genome shotgun (WGS) entry which is preliminary data.</text>
</comment>
<reference evidence="5" key="1">
    <citation type="submission" date="2020-08" db="EMBL/GenBank/DDBJ databases">
        <title>Plant Genome Project.</title>
        <authorList>
            <person name="Zhang R.-G."/>
        </authorList>
    </citation>
    <scope>NUCLEOTIDE SEQUENCE</scope>
    <source>
        <strain evidence="5">WSP0</strain>
        <tissue evidence="5">Leaf</tissue>
    </source>
</reference>
<dbReference type="Pfam" id="PF17967">
    <property type="entry name" value="Pullulanase_N2"/>
    <property type="match status" value="1"/>
</dbReference>
<name>A0AAV6IXX7_9ERIC</name>
<dbReference type="GO" id="GO:0004553">
    <property type="term" value="F:hydrolase activity, hydrolyzing O-glycosyl compounds"/>
    <property type="evidence" value="ECO:0007669"/>
    <property type="project" value="InterPro"/>
</dbReference>
<dbReference type="CDD" id="cd02860">
    <property type="entry name" value="E_set_Pullulanase"/>
    <property type="match status" value="1"/>
</dbReference>
<accession>A0AAV6IXX7</accession>
<organism evidence="5 6">
    <name type="scientific">Rhododendron griersonianum</name>
    <dbReference type="NCBI Taxonomy" id="479676"/>
    <lineage>
        <taxon>Eukaryota</taxon>
        <taxon>Viridiplantae</taxon>
        <taxon>Streptophyta</taxon>
        <taxon>Embryophyta</taxon>
        <taxon>Tracheophyta</taxon>
        <taxon>Spermatophyta</taxon>
        <taxon>Magnoliopsida</taxon>
        <taxon>eudicotyledons</taxon>
        <taxon>Gunneridae</taxon>
        <taxon>Pentapetalae</taxon>
        <taxon>asterids</taxon>
        <taxon>Ericales</taxon>
        <taxon>Ericaceae</taxon>
        <taxon>Ericoideae</taxon>
        <taxon>Rhodoreae</taxon>
        <taxon>Rhododendron</taxon>
    </lineage>
</organism>
<keyword evidence="6" id="KW-1185">Reference proteome</keyword>
<protein>
    <recommendedName>
        <fullName evidence="7">Pullulanase 1, chloroplastic</fullName>
    </recommendedName>
</protein>
<dbReference type="Proteomes" id="UP000823749">
    <property type="component" value="Chromosome 9"/>
</dbReference>
<dbReference type="InterPro" id="IPR014756">
    <property type="entry name" value="Ig_E-set"/>
</dbReference>
<dbReference type="Gene3D" id="2.60.40.1180">
    <property type="entry name" value="Golgi alpha-mannosidase II"/>
    <property type="match status" value="1"/>
</dbReference>
<evidence type="ECO:0000256" key="1">
    <source>
        <dbReference type="ARBA" id="ARBA00008061"/>
    </source>
</evidence>
<dbReference type="Pfam" id="PF02922">
    <property type="entry name" value="CBM_48"/>
    <property type="match status" value="1"/>
</dbReference>
<comment type="similarity">
    <text evidence="1">Belongs to the glycosyl hydrolase 13 family.</text>
</comment>
<dbReference type="InterPro" id="IPR024561">
    <property type="entry name" value="Pullul_strch_C"/>
</dbReference>
<evidence type="ECO:0008006" key="7">
    <source>
        <dbReference type="Google" id="ProtNLM"/>
    </source>
</evidence>
<dbReference type="Pfam" id="PF11852">
    <property type="entry name" value="Pullul_strch_C"/>
    <property type="match status" value="1"/>
</dbReference>
<dbReference type="PANTHER" id="PTHR43002">
    <property type="entry name" value="GLYCOGEN DEBRANCHING ENZYME"/>
    <property type="match status" value="1"/>
</dbReference>
<evidence type="ECO:0000259" key="2">
    <source>
        <dbReference type="Pfam" id="PF02922"/>
    </source>
</evidence>
<sequence length="987" mass="110012">MMSRLLLSSTPLSAIATPFESTRLLFPTHLRNRGNKKTSSLTREERLGFNPAFRLRTFHRRSPHCCLSTPVVGPTSSSSSSSEDSLLYSRAYWVSRSQIAWNVDAENGSCYLYASETACLSVTNDGIQGYDVRIKLEVDNTGLSENVIEKFPHIRDYRPFKVPSTLDVKSLLKSQLAVAIYGSDGKWSTATGLQLPGVLDEIFSYNGPLGAVFSEEAVSLYLWAPTAQVVRACIYEDPLGRDPVEIVTLKESNGVWCAIGPRSWEGCYYVYEVSVYHSSTLRIEKCIANDPYARGLSSDGRRTLFVDLDSDALKPKGWCNLADDKPILHSFSDISIYELHIRDFSVNDPTVDADFRGGYLAFTSQVILKLICSVSWNIPLNDMKALADNQMLESLPPDSDEQQAHITAIQNEDGYNWGYDPVLWGVPKGSYASNPNGPCRTIEFRKMVQALNCIGLRVVLDVVYNHLHGSGPFDENSVLDKIVPGYYLRLNRDGCIEQSTCVNNTASEHFMVDRLILDDLLCWVVQYKVDGFRFDLMGHIMKRTMVKATNVLNGLSKDTSGVDGSSIYIYGEGWDFGEVEKNRRGVNASQFNLRGTGIGSFNDRIRDALLGGSPFGHPLQQGFVTGLLLQPNDHNHGSKADQERTLAGSKDHIQVGMAANLRDFVLTNCDGQEVKGSEVLTYGGSPVAYALSPTETVRVVRVFLMNYIWLLSILLPVIHSSTSTRPRDQLLSLSQVNYVSAHDNETLFDIVTLKTPIEMSIDERCRLNHLATSIIALSQGIPFFHAGDEMLRSKSLDRDSYNSGDWFNRLDFSYNSNNWGVGLPPREKNEKSWPLIKPRIGDPSFKPQSTHILSAVENFLNVLRIRYSSPLFHLRTANAIQQRVRFLNTGPSWIPGVIVMSIEDGHEGVPGLSQLDPIYSYIVVMINVCPTAVSFAIPTARTRTFELHPVQVVSSDEIVRNSTYEALTGCFTVPPRTTSVFVEPRNT</sequence>
<gene>
    <name evidence="5" type="ORF">RHGRI_027377</name>
</gene>
<dbReference type="InterPro" id="IPR013780">
    <property type="entry name" value="Glyco_hydro_b"/>
</dbReference>
<evidence type="ECO:0000259" key="3">
    <source>
        <dbReference type="Pfam" id="PF11852"/>
    </source>
</evidence>
<feature type="domain" description="Glycoside hydrolase family 13 N-terminal" evidence="2">
    <location>
        <begin position="208"/>
        <end position="293"/>
    </location>
</feature>
<proteinExistence type="inferred from homology"/>
<dbReference type="GO" id="GO:0005975">
    <property type="term" value="P:carbohydrate metabolic process"/>
    <property type="evidence" value="ECO:0007669"/>
    <property type="project" value="InterPro"/>
</dbReference>
<dbReference type="SUPFAM" id="SSF51011">
    <property type="entry name" value="Glycosyl hydrolase domain"/>
    <property type="match status" value="1"/>
</dbReference>
<evidence type="ECO:0000259" key="4">
    <source>
        <dbReference type="Pfam" id="PF17967"/>
    </source>
</evidence>
<dbReference type="InterPro" id="IPR013783">
    <property type="entry name" value="Ig-like_fold"/>
</dbReference>
<dbReference type="InterPro" id="IPR017853">
    <property type="entry name" value="GH"/>
</dbReference>
<dbReference type="InterPro" id="IPR040671">
    <property type="entry name" value="Pullulanase_N2"/>
</dbReference>
<dbReference type="InterPro" id="IPR004193">
    <property type="entry name" value="Glyco_hydro_13_N"/>
</dbReference>
<dbReference type="AlphaFoldDB" id="A0AAV6IXX7"/>
<evidence type="ECO:0000313" key="6">
    <source>
        <dbReference type="Proteomes" id="UP000823749"/>
    </source>
</evidence>
<feature type="domain" description="Pullulanase N2" evidence="4">
    <location>
        <begin position="89"/>
        <end position="201"/>
    </location>
</feature>
<dbReference type="CDD" id="cd11341">
    <property type="entry name" value="AmyAc_Pullulanase_LD-like"/>
    <property type="match status" value="1"/>
</dbReference>
<dbReference type="SUPFAM" id="SSF51445">
    <property type="entry name" value="(Trans)glycosidases"/>
    <property type="match status" value="2"/>
</dbReference>
<dbReference type="EMBL" id="JACTNZ010000009">
    <property type="protein sequence ID" value="KAG5533133.1"/>
    <property type="molecule type" value="Genomic_DNA"/>
</dbReference>
<dbReference type="Gene3D" id="2.60.40.10">
    <property type="entry name" value="Immunoglobulins"/>
    <property type="match status" value="1"/>
</dbReference>
<dbReference type="Gene3D" id="2.60.40.1130">
    <property type="entry name" value="Rab geranylgeranyltransferase alpha-subunit, insert domain"/>
    <property type="match status" value="1"/>
</dbReference>
<dbReference type="Gene3D" id="3.20.20.80">
    <property type="entry name" value="Glycosidases"/>
    <property type="match status" value="1"/>
</dbReference>